<protein>
    <recommendedName>
        <fullName evidence="3">Zn(2)-C6 fungal-type domain-containing protein</fullName>
    </recommendedName>
</protein>
<keyword evidence="1" id="KW-0539">Nucleus</keyword>
<dbReference type="PROSITE" id="PS50048">
    <property type="entry name" value="ZN2_CY6_FUNGAL_2"/>
    <property type="match status" value="1"/>
</dbReference>
<organism evidence="4">
    <name type="scientific">Pyricularia oryzae (strain 70-15 / ATCC MYA-4617 / FGSC 8958)</name>
    <name type="common">Rice blast fungus</name>
    <name type="synonym">Magnaporthe oryzae</name>
    <dbReference type="NCBI Taxonomy" id="242507"/>
    <lineage>
        <taxon>Eukaryota</taxon>
        <taxon>Fungi</taxon>
        <taxon>Dikarya</taxon>
        <taxon>Ascomycota</taxon>
        <taxon>Pezizomycotina</taxon>
        <taxon>Sordariomycetes</taxon>
        <taxon>Sordariomycetidae</taxon>
        <taxon>Magnaporthales</taxon>
        <taxon>Pyriculariaceae</taxon>
        <taxon>Pyricularia</taxon>
    </lineage>
</organism>
<reference evidence="4" key="1">
    <citation type="submission" date="2005-01" db="EMBL/GenBank/DDBJ databases">
        <title>The sequence of Magnaporthe grisea chromosome 7.</title>
        <authorList>
            <person name="Thon M.R."/>
            <person name="Pan H."/>
            <person name="Diener A."/>
            <person name="Papalas J."/>
            <person name="Taro A."/>
            <person name="Mitchell T."/>
            <person name="Dean R.A."/>
        </authorList>
    </citation>
    <scope>NUCLEOTIDE SEQUENCE</scope>
    <source>
        <strain evidence="4">70-15</strain>
    </source>
</reference>
<evidence type="ECO:0000313" key="4">
    <source>
        <dbReference type="EMBL" id="EAQ71544.1"/>
    </source>
</evidence>
<dbReference type="InterPro" id="IPR001138">
    <property type="entry name" value="Zn2Cys6_DnaBD"/>
</dbReference>
<dbReference type="Pfam" id="PF11951">
    <property type="entry name" value="Fungal_trans_2"/>
    <property type="match status" value="1"/>
</dbReference>
<feature type="compositionally biased region" description="Low complexity" evidence="2">
    <location>
        <begin position="175"/>
        <end position="196"/>
    </location>
</feature>
<evidence type="ECO:0000259" key="3">
    <source>
        <dbReference type="PROSITE" id="PS50048"/>
    </source>
</evidence>
<dbReference type="Gene3D" id="4.10.240.10">
    <property type="entry name" value="Zn(2)-C6 fungal-type DNA-binding domain"/>
    <property type="match status" value="1"/>
</dbReference>
<dbReference type="PANTHER" id="PTHR47784:SF5">
    <property type="entry name" value="STEROL UPTAKE CONTROL PROTEIN 2"/>
    <property type="match status" value="1"/>
</dbReference>
<dbReference type="Pfam" id="PF00172">
    <property type="entry name" value="Zn_clus"/>
    <property type="match status" value="1"/>
</dbReference>
<feature type="region of interest" description="Disordered" evidence="2">
    <location>
        <begin position="164"/>
        <end position="196"/>
    </location>
</feature>
<dbReference type="CDD" id="cd00067">
    <property type="entry name" value="GAL4"/>
    <property type="match status" value="1"/>
</dbReference>
<dbReference type="PANTHER" id="PTHR47784">
    <property type="entry name" value="STEROL UPTAKE CONTROL PROTEIN 2"/>
    <property type="match status" value="1"/>
</dbReference>
<evidence type="ECO:0000256" key="2">
    <source>
        <dbReference type="SAM" id="MobiDB-lite"/>
    </source>
</evidence>
<dbReference type="InterPro" id="IPR053157">
    <property type="entry name" value="Sterol_Uptake_Regulator"/>
</dbReference>
<dbReference type="GO" id="GO:0008270">
    <property type="term" value="F:zinc ion binding"/>
    <property type="evidence" value="ECO:0007669"/>
    <property type="project" value="InterPro"/>
</dbReference>
<gene>
    <name evidence="4" type="ORF">MGCH7_ch7g951</name>
</gene>
<dbReference type="InterPro" id="IPR036864">
    <property type="entry name" value="Zn2-C6_fun-type_DNA-bd_sf"/>
</dbReference>
<accession>Q2KET5</accession>
<sequence length="527" mass="58521">MTALLRSTQLPCLRFRSSFLVPLATRTILVPALITRFAAIFAGAGPSQNKIARLRVMSEQSPAAPLPAKKRKAHRKSRTGCLGCRIRRVKCDEGRPRCRACLRRNESCRYPDESAPVKLTTSEGEAPRARATSNGPSLDLSPTGEALATPALLPDRTRLDGHGGGTVAIGQLLNSPHDASTPSSASTPNTATTPAYNDAAIPSGLFGIRDLALLHHWTVSTSSSIFNSADVNDLWQVTFPQVGLEYPFVAHAILAVAALHRSYLDGSQGRSGLLDEAASHHEKSLAGFHDVVQHLTAENCEGLLAWSLLNILYTFALSRQLAGRTEGSRHQRHLRQQHSRKDRLLGVEWIPMIRGVDAVLSSYYHSLLDGRMARLLTFGNWKELQLRDDDPDPMDAELRRIRGAWADDNPDAGVYDEALHILRKCRAYTGQFATMDADTLSRWDCNRGWAGPMAFVHFAPERYFTLLHQRQPPALVLFAYFGAFFHVLDGYWYLETWGREIVEVVDDILGSYWRPWIQIPATIVGLE</sequence>
<name>Q2KET5_PYRO7</name>
<dbReference type="SMART" id="SM00066">
    <property type="entry name" value="GAL4"/>
    <property type="match status" value="1"/>
</dbReference>
<dbReference type="AlphaFoldDB" id="Q2KET5"/>
<dbReference type="InterPro" id="IPR021858">
    <property type="entry name" value="Fun_TF"/>
</dbReference>
<evidence type="ECO:0000256" key="1">
    <source>
        <dbReference type="ARBA" id="ARBA00023242"/>
    </source>
</evidence>
<dbReference type="PROSITE" id="PS00463">
    <property type="entry name" value="ZN2_CY6_FUNGAL_1"/>
    <property type="match status" value="1"/>
</dbReference>
<feature type="domain" description="Zn(2)-C6 fungal-type" evidence="3">
    <location>
        <begin position="80"/>
        <end position="110"/>
    </location>
</feature>
<dbReference type="EMBL" id="CM000230">
    <property type="protein sequence ID" value="EAQ71544.1"/>
    <property type="molecule type" value="Genomic_DNA"/>
</dbReference>
<feature type="region of interest" description="Disordered" evidence="2">
    <location>
        <begin position="112"/>
        <end position="145"/>
    </location>
</feature>
<dbReference type="GO" id="GO:0001228">
    <property type="term" value="F:DNA-binding transcription activator activity, RNA polymerase II-specific"/>
    <property type="evidence" value="ECO:0007669"/>
    <property type="project" value="TreeGrafter"/>
</dbReference>
<dbReference type="SUPFAM" id="SSF57701">
    <property type="entry name" value="Zn2/Cys6 DNA-binding domain"/>
    <property type="match status" value="1"/>
</dbReference>
<proteinExistence type="predicted"/>